<reference evidence="3 4" key="1">
    <citation type="submission" date="2006-02" db="EMBL/GenBank/DDBJ databases">
        <authorList>
            <person name="Amann R."/>
            <person name="Ferriera S."/>
            <person name="Johnson J."/>
            <person name="Kravitz S."/>
            <person name="Halpern A."/>
            <person name="Remington K."/>
            <person name="Beeson K."/>
            <person name="Tran B."/>
            <person name="Rogers Y.-H."/>
            <person name="Friedman R."/>
            <person name="Venter J.C."/>
        </authorList>
    </citation>
    <scope>NUCLEOTIDE SEQUENCE [LARGE SCALE GENOMIC DNA]</scope>
    <source>
        <strain evidence="3 4">DSM 3645</strain>
    </source>
</reference>
<dbReference type="AlphaFoldDB" id="A3ZT02"/>
<gene>
    <name evidence="3" type="ORF">DSM3645_11302</name>
</gene>
<proteinExistence type="predicted"/>
<dbReference type="RefSeq" id="WP_002655857.1">
    <property type="nucleotide sequence ID" value="NZ_CH672377.1"/>
</dbReference>
<dbReference type="HOGENOM" id="CLU_1313427_0_0_0"/>
<dbReference type="Pfam" id="PF09850">
    <property type="entry name" value="DotU"/>
    <property type="match status" value="1"/>
</dbReference>
<dbReference type="EMBL" id="AANZ01000009">
    <property type="protein sequence ID" value="EAQ80428.1"/>
    <property type="molecule type" value="Genomic_DNA"/>
</dbReference>
<evidence type="ECO:0000313" key="4">
    <source>
        <dbReference type="Proteomes" id="UP000004358"/>
    </source>
</evidence>
<accession>A3ZT02</accession>
<name>A3ZT02_9BACT</name>
<dbReference type="Gene3D" id="1.25.40.590">
    <property type="entry name" value="Type IV / VI secretion system, DotU"/>
    <property type="match status" value="1"/>
</dbReference>
<dbReference type="eggNOG" id="COG3455">
    <property type="taxonomic scope" value="Bacteria"/>
</dbReference>
<dbReference type="InterPro" id="IPR017732">
    <property type="entry name" value="T4/T6SS_DotU"/>
</dbReference>
<evidence type="ECO:0000256" key="1">
    <source>
        <dbReference type="SAM" id="Phobius"/>
    </source>
</evidence>
<dbReference type="STRING" id="314230.DSM3645_11302"/>
<keyword evidence="1" id="KW-1133">Transmembrane helix</keyword>
<dbReference type="PANTHER" id="PTHR38033:SF1">
    <property type="entry name" value="DOTU FAMILY TYPE IV_VI SECRETION SYSTEM PROTEIN"/>
    <property type="match status" value="1"/>
</dbReference>
<evidence type="ECO:0000313" key="3">
    <source>
        <dbReference type="EMBL" id="EAQ80428.1"/>
    </source>
</evidence>
<keyword evidence="1" id="KW-0472">Membrane</keyword>
<comment type="caution">
    <text evidence="3">The sequence shown here is derived from an EMBL/GenBank/DDBJ whole genome shotgun (WGS) entry which is preliminary data.</text>
</comment>
<dbReference type="PANTHER" id="PTHR38033">
    <property type="entry name" value="MEMBRANE PROTEIN-RELATED"/>
    <property type="match status" value="1"/>
</dbReference>
<dbReference type="Proteomes" id="UP000004358">
    <property type="component" value="Unassembled WGS sequence"/>
</dbReference>
<protein>
    <recommendedName>
        <fullName evidence="2">Type IV / VI secretion system DotU domain-containing protein</fullName>
    </recommendedName>
</protein>
<keyword evidence="1" id="KW-0812">Transmembrane</keyword>
<feature type="transmembrane region" description="Helical" evidence="1">
    <location>
        <begin position="183"/>
        <end position="204"/>
    </location>
</feature>
<evidence type="ECO:0000259" key="2">
    <source>
        <dbReference type="Pfam" id="PF09850"/>
    </source>
</evidence>
<organism evidence="3 4">
    <name type="scientific">Blastopirellula marina DSM 3645</name>
    <dbReference type="NCBI Taxonomy" id="314230"/>
    <lineage>
        <taxon>Bacteria</taxon>
        <taxon>Pseudomonadati</taxon>
        <taxon>Planctomycetota</taxon>
        <taxon>Planctomycetia</taxon>
        <taxon>Pirellulales</taxon>
        <taxon>Pirellulaceae</taxon>
        <taxon>Blastopirellula</taxon>
    </lineage>
</organism>
<dbReference type="InterPro" id="IPR038522">
    <property type="entry name" value="T4/T6SS_DotU_sf"/>
</dbReference>
<sequence>MQSPLAEDVRAVMDYGLDLLRRLESQQKVDLEFEQVVLLDLLQRDSIATVVHTRREKQLVNLQYALACWLDEIFTDCPQSTNAWNEQKIEMHLFGANDRAWRFWHEAEMALRHGEHDPLEVYYLCVTLGFRGEMRAQPEKLMSWISRARVAVGDIDDLQVSLEAELPPSCDARPLHGEGRMQTMIAAACVVGLVAAPFLTFVVVDWFGR</sequence>
<feature type="domain" description="Type IV / VI secretion system DotU" evidence="2">
    <location>
        <begin position="54"/>
        <end position="201"/>
    </location>
</feature>